<evidence type="ECO:0000256" key="2">
    <source>
        <dbReference type="SAM" id="SignalP"/>
    </source>
</evidence>
<reference evidence="4" key="1">
    <citation type="journal article" date="2019" name="Int. J. Syst. Evol. Microbiol.">
        <title>The Global Catalogue of Microorganisms (GCM) 10K type strain sequencing project: providing services to taxonomists for standard genome sequencing and annotation.</title>
        <authorList>
            <consortium name="The Broad Institute Genomics Platform"/>
            <consortium name="The Broad Institute Genome Sequencing Center for Infectious Disease"/>
            <person name="Wu L."/>
            <person name="Ma J."/>
        </authorList>
    </citation>
    <scope>NUCLEOTIDE SEQUENCE [LARGE SCALE GENOMIC DNA]</scope>
    <source>
        <strain evidence="4">JCM 17338</strain>
    </source>
</reference>
<evidence type="ECO:0000313" key="4">
    <source>
        <dbReference type="Proteomes" id="UP001501081"/>
    </source>
</evidence>
<comment type="caution">
    <text evidence="3">The sequence shown here is derived from an EMBL/GenBank/DDBJ whole genome shotgun (WGS) entry which is preliminary data.</text>
</comment>
<dbReference type="RefSeq" id="WP_344766031.1">
    <property type="nucleotide sequence ID" value="NZ_BAABAK010000006.1"/>
</dbReference>
<dbReference type="InterPro" id="IPR008969">
    <property type="entry name" value="CarboxyPept-like_regulatory"/>
</dbReference>
<evidence type="ECO:0000256" key="1">
    <source>
        <dbReference type="SAM" id="Coils"/>
    </source>
</evidence>
<feature type="coiled-coil region" evidence="1">
    <location>
        <begin position="559"/>
        <end position="586"/>
    </location>
</feature>
<keyword evidence="2" id="KW-0732">Signal</keyword>
<dbReference type="SUPFAM" id="SSF49464">
    <property type="entry name" value="Carboxypeptidase regulatory domain-like"/>
    <property type="match status" value="1"/>
</dbReference>
<sequence>MINLRSTPIPFFLLLFLCFRQIAFAQEPTSNAKIIAQYDSVRTVAPREKIYVHLDKAIFAPQDTLWFKAYLVDATTNVFSKVSGLIYFDMFDANGTLIETICVPTAMGVAWGGIALKPDAYKAGSYTFRAYTNWMQNFGDAYIFKKEIKILDFIKDENVYQLDKKPLPTPRKISARTIEKSKDIDIQFLPEGGNWKADRMQKMAFKAVNYAGKGIEVTGEIFDSKQNKILDFKSNNKGMGYFMMVPILNEAYTATINSTEITKTQNLPKLASSGAFLQVNNSYGSDGLAINVDSDLPEQEITMIGQSKGVACFTAKFISGKKYKTVYVPKSLFPRGICQILLMDGKNRVLNERNFFINRSQDLIIQPSTSTSVYGLRDSICVNIQASDFEKKPISGTFSVAVTDDNQIQKDSLNDNNILSHLLLASDLKGEIESPGYYFNHFDEQKHNDLEALVLTQGWIKYNWELDKRPLFKAEKEFTISGRVTNITNKPAINGQILLLGMKKPISIMETRTDSNGVFIFRDFPVLDSAAFVVQAKNAKGKVGTLGIELNEFQSAPFLMTAKNNLTNYEETLDSISKQFIAAKNEEYEASFKSGIILREVKITGKKTIKGSKNLNGDGNADITLTEKDLDKVAKKTLGDVLKENIKGLHESVKPKTGFQLYKVNGSIFKMIIDGVEVDYFFTNFDPTSKTEYLQFIKSYFDYYNAEDIKGIEIMTSGKNVNNYIKQYEDPFTVETYVFVEVTTRTGSGPFLRKSSNMFKYNPPAYGDNKEFYSPKYTDQNKGNKKPDYRSTIYWNPHILTNEKGIANFSFFSADKKGFYTVWIEGSDMNGNFGMKALKLEVK</sequence>
<dbReference type="Gene3D" id="2.60.40.1930">
    <property type="match status" value="1"/>
</dbReference>
<name>A0ABP7PBR4_9SPHI</name>
<proteinExistence type="predicted"/>
<evidence type="ECO:0008006" key="5">
    <source>
        <dbReference type="Google" id="ProtNLM"/>
    </source>
</evidence>
<feature type="signal peptide" evidence="2">
    <location>
        <begin position="1"/>
        <end position="25"/>
    </location>
</feature>
<keyword evidence="1" id="KW-0175">Coiled coil</keyword>
<gene>
    <name evidence="3" type="ORF">GCM10022246_14620</name>
</gene>
<keyword evidence="4" id="KW-1185">Reference proteome</keyword>
<dbReference type="EMBL" id="BAABAK010000006">
    <property type="protein sequence ID" value="GAA3962447.1"/>
    <property type="molecule type" value="Genomic_DNA"/>
</dbReference>
<dbReference type="Proteomes" id="UP001501081">
    <property type="component" value="Unassembled WGS sequence"/>
</dbReference>
<protein>
    <recommendedName>
        <fullName evidence="5">Carboxypeptidase regulatory-like domain-containing protein</fullName>
    </recommendedName>
</protein>
<evidence type="ECO:0000313" key="3">
    <source>
        <dbReference type="EMBL" id="GAA3962447.1"/>
    </source>
</evidence>
<accession>A0ABP7PBR4</accession>
<feature type="chain" id="PRO_5047005088" description="Carboxypeptidase regulatory-like domain-containing protein" evidence="2">
    <location>
        <begin position="26"/>
        <end position="843"/>
    </location>
</feature>
<organism evidence="3 4">
    <name type="scientific">Pedobacter ginsengiterrae</name>
    <dbReference type="NCBI Taxonomy" id="871696"/>
    <lineage>
        <taxon>Bacteria</taxon>
        <taxon>Pseudomonadati</taxon>
        <taxon>Bacteroidota</taxon>
        <taxon>Sphingobacteriia</taxon>
        <taxon>Sphingobacteriales</taxon>
        <taxon>Sphingobacteriaceae</taxon>
        <taxon>Pedobacter</taxon>
    </lineage>
</organism>